<dbReference type="PRINTS" id="PR00412">
    <property type="entry name" value="EPOXHYDRLASE"/>
</dbReference>
<dbReference type="GO" id="GO:0016787">
    <property type="term" value="F:hydrolase activity"/>
    <property type="evidence" value="ECO:0007669"/>
    <property type="project" value="UniProtKB-KW"/>
</dbReference>
<dbReference type="PRINTS" id="PR00111">
    <property type="entry name" value="ABHYDROLASE"/>
</dbReference>
<comment type="caution">
    <text evidence="3">The sequence shown here is derived from an EMBL/GenBank/DDBJ whole genome shotgun (WGS) entry which is preliminary data.</text>
</comment>
<keyword evidence="4" id="KW-1185">Reference proteome</keyword>
<dbReference type="eggNOG" id="COG0596">
    <property type="taxonomic scope" value="Bacteria"/>
</dbReference>
<dbReference type="Gene3D" id="3.40.50.1820">
    <property type="entry name" value="alpha/beta hydrolase"/>
    <property type="match status" value="1"/>
</dbReference>
<evidence type="ECO:0000259" key="2">
    <source>
        <dbReference type="Pfam" id="PF00561"/>
    </source>
</evidence>
<dbReference type="RefSeq" id="WP_084220721.1">
    <property type="nucleotide sequence ID" value="NZ_BBPI01000084.1"/>
</dbReference>
<feature type="domain" description="AB hydrolase-1" evidence="2">
    <location>
        <begin position="22"/>
        <end position="278"/>
    </location>
</feature>
<dbReference type="Proteomes" id="UP000032305">
    <property type="component" value="Unassembled WGS sequence"/>
</dbReference>
<protein>
    <submittedName>
        <fullName evidence="3">Peptidase S33 family protein</fullName>
    </submittedName>
</protein>
<name>A0A0A1WAB2_9SPHN</name>
<organism evidence="3 4">
    <name type="scientific">Sphingomonas parapaucimobilis NBRC 15100</name>
    <dbReference type="NCBI Taxonomy" id="1219049"/>
    <lineage>
        <taxon>Bacteria</taxon>
        <taxon>Pseudomonadati</taxon>
        <taxon>Pseudomonadota</taxon>
        <taxon>Alphaproteobacteria</taxon>
        <taxon>Sphingomonadales</taxon>
        <taxon>Sphingomonadaceae</taxon>
        <taxon>Sphingomonas</taxon>
    </lineage>
</organism>
<dbReference type="OrthoDB" id="9797664at2"/>
<proteinExistence type="predicted"/>
<dbReference type="PANTHER" id="PTHR43329">
    <property type="entry name" value="EPOXIDE HYDROLASE"/>
    <property type="match status" value="1"/>
</dbReference>
<evidence type="ECO:0000256" key="1">
    <source>
        <dbReference type="ARBA" id="ARBA00022801"/>
    </source>
</evidence>
<accession>A0A0A1WAB2</accession>
<dbReference type="EMBL" id="BBPI01000084">
    <property type="protein sequence ID" value="GAM02405.1"/>
    <property type="molecule type" value="Genomic_DNA"/>
</dbReference>
<sequence length="339" mass="37405">MPTITTDHLSIACDLYGSEDAPVVLLLHGWPDDATTWDRVAPRLAQAGLRVVVPTLRGFGATRFRHDHTPRTGDSAILALDAIALMDKLGIDRFMVAGHDWGSNIAEALAVGWPERVRKLALLSTPPRLGGMPTPSFDQAQRQWYHWFMATRRGAQAVRDDRRGFAHIHWVNWSPPGWFDEATFNRVAKSFDNPDWPAVTIHSYRARWDEAQPDPRGAWLADRVKATKALSVPTLYLHGEVDGVNPPSTARDVAARFSGPFRMVELPGVGHFPQRENPEAVSRHLIELFVEADEDRGHWKLAAGVAAAGLLAAAIGFARMRPTEDDQSSPERGGGGQKG</sequence>
<keyword evidence="1" id="KW-0378">Hydrolase</keyword>
<dbReference type="Pfam" id="PF00561">
    <property type="entry name" value="Abhydrolase_1"/>
    <property type="match status" value="1"/>
</dbReference>
<evidence type="ECO:0000313" key="3">
    <source>
        <dbReference type="EMBL" id="GAM02405.1"/>
    </source>
</evidence>
<dbReference type="InterPro" id="IPR000639">
    <property type="entry name" value="Epox_hydrolase-like"/>
</dbReference>
<reference evidence="3 4" key="1">
    <citation type="submission" date="2014-11" db="EMBL/GenBank/DDBJ databases">
        <title>Whole genome shotgun sequence of Sphingomonas parapaucimobilis NBRC 15100.</title>
        <authorList>
            <person name="Katano-Makiyama Y."/>
            <person name="Hosoyama A."/>
            <person name="Hashimoto M."/>
            <person name="Hosoyama Y."/>
            <person name="Noguchi M."/>
            <person name="Numata M."/>
            <person name="Tsuchikane K."/>
            <person name="Hirakata S."/>
            <person name="Uohara A."/>
            <person name="Shimodaira J."/>
            <person name="Ohji S."/>
            <person name="Ichikawa N."/>
            <person name="Kimura A."/>
            <person name="Yamazoe A."/>
            <person name="Fujita N."/>
        </authorList>
    </citation>
    <scope>NUCLEOTIDE SEQUENCE [LARGE SCALE GENOMIC DNA]</scope>
    <source>
        <strain evidence="3 4">NBRC 15100</strain>
    </source>
</reference>
<dbReference type="InterPro" id="IPR029058">
    <property type="entry name" value="AB_hydrolase_fold"/>
</dbReference>
<dbReference type="InterPro" id="IPR000073">
    <property type="entry name" value="AB_hydrolase_1"/>
</dbReference>
<evidence type="ECO:0000313" key="4">
    <source>
        <dbReference type="Proteomes" id="UP000032305"/>
    </source>
</evidence>
<dbReference type="AlphaFoldDB" id="A0A0A1WAB2"/>
<dbReference type="SUPFAM" id="SSF53474">
    <property type="entry name" value="alpha/beta-Hydrolases"/>
    <property type="match status" value="1"/>
</dbReference>
<gene>
    <name evidence="3" type="ORF">SP5_084_00050</name>
</gene>